<dbReference type="EC" id="4.2.1.19" evidence="4"/>
<keyword evidence="8" id="KW-0456">Lyase</keyword>
<dbReference type="InterPro" id="IPR000807">
    <property type="entry name" value="ImidazoleglycerolP_deHydtase"/>
</dbReference>
<dbReference type="InterPro" id="IPR020565">
    <property type="entry name" value="ImidazoleglycerP_deHydtase_CS"/>
</dbReference>
<gene>
    <name evidence="9" type="ORF">AMORRO_LOCUS18302</name>
</gene>
<evidence type="ECO:0000256" key="5">
    <source>
        <dbReference type="ARBA" id="ARBA00016664"/>
    </source>
</evidence>
<dbReference type="AlphaFoldDB" id="A0A9N9JQX4"/>
<comment type="pathway">
    <text evidence="2">Amino-acid biosynthesis; L-histidine biosynthesis; L-histidine from 5-phospho-alpha-D-ribose 1-diphosphate: step 6/9.</text>
</comment>
<dbReference type="PROSITE" id="PS00955">
    <property type="entry name" value="IGP_DEHYDRATASE_2"/>
    <property type="match status" value="1"/>
</dbReference>
<keyword evidence="10" id="KW-1185">Reference proteome</keyword>
<evidence type="ECO:0000313" key="10">
    <source>
        <dbReference type="Proteomes" id="UP000789342"/>
    </source>
</evidence>
<dbReference type="GO" id="GO:0000105">
    <property type="term" value="P:L-histidine biosynthetic process"/>
    <property type="evidence" value="ECO:0007669"/>
    <property type="project" value="UniProtKB-KW"/>
</dbReference>
<evidence type="ECO:0000256" key="8">
    <source>
        <dbReference type="ARBA" id="ARBA00023239"/>
    </source>
</evidence>
<evidence type="ECO:0000256" key="1">
    <source>
        <dbReference type="ARBA" id="ARBA00001723"/>
    </source>
</evidence>
<dbReference type="InterPro" id="IPR038494">
    <property type="entry name" value="IGPD_sf"/>
</dbReference>
<comment type="catalytic activity">
    <reaction evidence="1">
        <text>D-erythro-1-(imidazol-4-yl)glycerol 3-phosphate = 3-(imidazol-4-yl)-2-oxopropyl phosphate + H2O</text>
        <dbReference type="Rhea" id="RHEA:11040"/>
        <dbReference type="ChEBI" id="CHEBI:15377"/>
        <dbReference type="ChEBI" id="CHEBI:57766"/>
        <dbReference type="ChEBI" id="CHEBI:58278"/>
        <dbReference type="EC" id="4.2.1.19"/>
    </reaction>
</comment>
<dbReference type="PANTHER" id="PTHR23133:SF2">
    <property type="entry name" value="IMIDAZOLEGLYCEROL-PHOSPHATE DEHYDRATASE"/>
    <property type="match status" value="1"/>
</dbReference>
<dbReference type="PANTHER" id="PTHR23133">
    <property type="entry name" value="IMIDAZOLEGLYCEROL-PHOSPHATE DEHYDRATASE HIS7"/>
    <property type="match status" value="1"/>
</dbReference>
<reference evidence="9" key="1">
    <citation type="submission" date="2021-06" db="EMBL/GenBank/DDBJ databases">
        <authorList>
            <person name="Kallberg Y."/>
            <person name="Tangrot J."/>
            <person name="Rosling A."/>
        </authorList>
    </citation>
    <scope>NUCLEOTIDE SEQUENCE</scope>
    <source>
        <strain evidence="9">CL551</strain>
    </source>
</reference>
<dbReference type="EMBL" id="CAJVPV010063539">
    <property type="protein sequence ID" value="CAG8793018.1"/>
    <property type="molecule type" value="Genomic_DNA"/>
</dbReference>
<dbReference type="InterPro" id="IPR020568">
    <property type="entry name" value="Ribosomal_Su5_D2-typ_SF"/>
</dbReference>
<evidence type="ECO:0000313" key="9">
    <source>
        <dbReference type="EMBL" id="CAG8793018.1"/>
    </source>
</evidence>
<evidence type="ECO:0000256" key="2">
    <source>
        <dbReference type="ARBA" id="ARBA00005047"/>
    </source>
</evidence>
<dbReference type="Pfam" id="PF00475">
    <property type="entry name" value="IGPD"/>
    <property type="match status" value="1"/>
</dbReference>
<comment type="caution">
    <text evidence="9">The sequence shown here is derived from an EMBL/GenBank/DDBJ whole genome shotgun (WGS) entry which is preliminary data.</text>
</comment>
<comment type="similarity">
    <text evidence="3">Belongs to the imidazoleglycerol-phosphate dehydratase family.</text>
</comment>
<evidence type="ECO:0000256" key="3">
    <source>
        <dbReference type="ARBA" id="ARBA00007481"/>
    </source>
</evidence>
<evidence type="ECO:0000256" key="4">
    <source>
        <dbReference type="ARBA" id="ARBA00012075"/>
    </source>
</evidence>
<accession>A0A9N9JQX4</accession>
<dbReference type="GO" id="GO:0004424">
    <property type="term" value="F:imidazoleglycerol-phosphate dehydratase activity"/>
    <property type="evidence" value="ECO:0007669"/>
    <property type="project" value="UniProtKB-EC"/>
</dbReference>
<evidence type="ECO:0000256" key="6">
    <source>
        <dbReference type="ARBA" id="ARBA00022605"/>
    </source>
</evidence>
<dbReference type="Gene3D" id="3.30.230.40">
    <property type="entry name" value="Imidazole glycerol phosphate dehydratase, domain 1"/>
    <property type="match status" value="1"/>
</dbReference>
<keyword evidence="6" id="KW-0028">Amino-acid biosynthesis</keyword>
<dbReference type="OrthoDB" id="447729at2759"/>
<feature type="non-terminal residue" evidence="9">
    <location>
        <position position="1"/>
    </location>
</feature>
<sequence>GITLHVDVLKGKNDHHRAESAFKALAIALKQAIERTGTNDIPSTK</sequence>
<proteinExistence type="inferred from homology"/>
<evidence type="ECO:0000256" key="7">
    <source>
        <dbReference type="ARBA" id="ARBA00023102"/>
    </source>
</evidence>
<keyword evidence="7" id="KW-0368">Histidine biosynthesis</keyword>
<feature type="non-terminal residue" evidence="9">
    <location>
        <position position="45"/>
    </location>
</feature>
<organism evidence="9 10">
    <name type="scientific">Acaulospora morrowiae</name>
    <dbReference type="NCBI Taxonomy" id="94023"/>
    <lineage>
        <taxon>Eukaryota</taxon>
        <taxon>Fungi</taxon>
        <taxon>Fungi incertae sedis</taxon>
        <taxon>Mucoromycota</taxon>
        <taxon>Glomeromycotina</taxon>
        <taxon>Glomeromycetes</taxon>
        <taxon>Diversisporales</taxon>
        <taxon>Acaulosporaceae</taxon>
        <taxon>Acaulospora</taxon>
    </lineage>
</organism>
<name>A0A9N9JQX4_9GLOM</name>
<dbReference type="Proteomes" id="UP000789342">
    <property type="component" value="Unassembled WGS sequence"/>
</dbReference>
<protein>
    <recommendedName>
        <fullName evidence="5">Imidazoleglycerol-phosphate dehydratase</fullName>
        <ecNumber evidence="4">4.2.1.19</ecNumber>
    </recommendedName>
</protein>
<dbReference type="SUPFAM" id="SSF54211">
    <property type="entry name" value="Ribosomal protein S5 domain 2-like"/>
    <property type="match status" value="1"/>
</dbReference>